<dbReference type="Proteomes" id="UP000095552">
    <property type="component" value="Unassembled WGS sequence"/>
</dbReference>
<keyword evidence="4 5" id="KW-0472">Membrane</keyword>
<accession>A0A1E5T627</accession>
<evidence type="ECO:0000256" key="5">
    <source>
        <dbReference type="SAM" id="Phobius"/>
    </source>
</evidence>
<evidence type="ECO:0000256" key="3">
    <source>
        <dbReference type="ARBA" id="ARBA00022989"/>
    </source>
</evidence>
<dbReference type="Pfam" id="PF02674">
    <property type="entry name" value="Colicin_V"/>
    <property type="match status" value="1"/>
</dbReference>
<proteinExistence type="predicted"/>
<evidence type="ECO:0000256" key="1">
    <source>
        <dbReference type="ARBA" id="ARBA00004141"/>
    </source>
</evidence>
<protein>
    <submittedName>
        <fullName evidence="6">Colicin v production protein</fullName>
    </submittedName>
</protein>
<comment type="caution">
    <text evidence="6">The sequence shown here is derived from an EMBL/GenBank/DDBJ whole genome shotgun (WGS) entry which is preliminary data.</text>
</comment>
<dbReference type="PANTHER" id="PTHR37306:SF1">
    <property type="entry name" value="COLICIN V PRODUCTION PROTEIN"/>
    <property type="match status" value="1"/>
</dbReference>
<dbReference type="PANTHER" id="PTHR37306">
    <property type="entry name" value="COLICIN V PRODUCTION PROTEIN"/>
    <property type="match status" value="1"/>
</dbReference>
<dbReference type="GO" id="GO:0016020">
    <property type="term" value="C:membrane"/>
    <property type="evidence" value="ECO:0007669"/>
    <property type="project" value="UniProtKB-SubCell"/>
</dbReference>
<dbReference type="OrthoDB" id="9799585at2"/>
<feature type="transmembrane region" description="Helical" evidence="5">
    <location>
        <begin position="62"/>
        <end position="80"/>
    </location>
</feature>
<dbReference type="EMBL" id="MDGQ01000003">
    <property type="protein sequence ID" value="OEK06825.1"/>
    <property type="molecule type" value="Genomic_DNA"/>
</dbReference>
<keyword evidence="7" id="KW-1185">Reference proteome</keyword>
<dbReference type="InterPro" id="IPR003825">
    <property type="entry name" value="Colicin-V_CvpA"/>
</dbReference>
<evidence type="ECO:0000313" key="6">
    <source>
        <dbReference type="EMBL" id="OEK06825.1"/>
    </source>
</evidence>
<dbReference type="RefSeq" id="WP_069834137.1">
    <property type="nucleotide sequence ID" value="NZ_MDGQ01000003.1"/>
</dbReference>
<reference evidence="6 7" key="1">
    <citation type="submission" date="2016-08" db="EMBL/GenBank/DDBJ databases">
        <title>Draft genome of Fabibacter sp. strain SK-8.</title>
        <authorList>
            <person name="Wong S.-K."/>
            <person name="Hamasaki K."/>
            <person name="Yoshizawa S."/>
        </authorList>
    </citation>
    <scope>NUCLEOTIDE SEQUENCE [LARGE SCALE GENOMIC DNA]</scope>
    <source>
        <strain evidence="6 7">SK-8</strain>
    </source>
</reference>
<feature type="transmembrane region" description="Helical" evidence="5">
    <location>
        <begin position="24"/>
        <end position="42"/>
    </location>
</feature>
<evidence type="ECO:0000256" key="2">
    <source>
        <dbReference type="ARBA" id="ARBA00022692"/>
    </source>
</evidence>
<evidence type="ECO:0000256" key="4">
    <source>
        <dbReference type="ARBA" id="ARBA00023136"/>
    </source>
</evidence>
<keyword evidence="2 5" id="KW-0812">Transmembrane</keyword>
<organism evidence="6 7">
    <name type="scientific">Roseivirga misakiensis</name>
    <dbReference type="NCBI Taxonomy" id="1563681"/>
    <lineage>
        <taxon>Bacteria</taxon>
        <taxon>Pseudomonadati</taxon>
        <taxon>Bacteroidota</taxon>
        <taxon>Cytophagia</taxon>
        <taxon>Cytophagales</taxon>
        <taxon>Roseivirgaceae</taxon>
        <taxon>Roseivirga</taxon>
    </lineage>
</organism>
<dbReference type="STRING" id="1563681.BFP71_03970"/>
<evidence type="ECO:0000313" key="7">
    <source>
        <dbReference type="Proteomes" id="UP000095552"/>
    </source>
</evidence>
<name>A0A1E5T627_9BACT</name>
<dbReference type="GO" id="GO:0009403">
    <property type="term" value="P:toxin biosynthetic process"/>
    <property type="evidence" value="ECO:0007669"/>
    <property type="project" value="InterPro"/>
</dbReference>
<sequence>MKTLDVILLIPLIFGGAMGYRKGLLLELFGILAFVLAIIGGFKLMELGMSYLSEYLEGVDHLLPFISFLIIFIAIILLVNMLGKMVKKMVDMTLLGGVDKFAGAIVGIVKWAIGLSIILWLTSNFGVDLPGQDEELVLYPFLSELGPNIISALDVVLPFAEEMLENIKELISPV</sequence>
<feature type="transmembrane region" description="Helical" evidence="5">
    <location>
        <begin position="101"/>
        <end position="121"/>
    </location>
</feature>
<dbReference type="AlphaFoldDB" id="A0A1E5T627"/>
<gene>
    <name evidence="6" type="ORF">BFP71_03970</name>
</gene>
<comment type="subcellular location">
    <subcellularLocation>
        <location evidence="1">Membrane</location>
        <topology evidence="1">Multi-pass membrane protein</topology>
    </subcellularLocation>
</comment>
<keyword evidence="3 5" id="KW-1133">Transmembrane helix</keyword>